<evidence type="ECO:0000313" key="2">
    <source>
        <dbReference type="EMBL" id="KAF3488585.1"/>
    </source>
</evidence>
<dbReference type="EMBL" id="QGKX02002183">
    <property type="protein sequence ID" value="KAF3488585.1"/>
    <property type="molecule type" value="Genomic_DNA"/>
</dbReference>
<protein>
    <submittedName>
        <fullName evidence="2">Uncharacterized protein</fullName>
    </submittedName>
</protein>
<name>A0A8S9MX24_BRACR</name>
<feature type="region of interest" description="Disordered" evidence="1">
    <location>
        <begin position="26"/>
        <end position="67"/>
    </location>
</feature>
<gene>
    <name evidence="2" type="ORF">F2Q69_00055715</name>
</gene>
<accession>A0A8S9MX24</accession>
<proteinExistence type="predicted"/>
<sequence>MWSRGNSSASKDEIFNELELLDRGGGIGRASDGGSNSGNMVILREGKPHITTFPPSPAPPKPSPRSSFGFNSLKVSSFDLIDRELVASDWMWSRGKSSASKDEIFSDLELLDRGGGIGRAGDGGSNSGNVVMWVSIFRRLCRRISA</sequence>
<comment type="caution">
    <text evidence="2">The sequence shown here is derived from an EMBL/GenBank/DDBJ whole genome shotgun (WGS) entry which is preliminary data.</text>
</comment>
<dbReference type="Proteomes" id="UP000712600">
    <property type="component" value="Unassembled WGS sequence"/>
</dbReference>
<dbReference type="AlphaFoldDB" id="A0A8S9MX24"/>
<evidence type="ECO:0000313" key="3">
    <source>
        <dbReference type="Proteomes" id="UP000712600"/>
    </source>
</evidence>
<feature type="compositionally biased region" description="Pro residues" evidence="1">
    <location>
        <begin position="54"/>
        <end position="63"/>
    </location>
</feature>
<reference evidence="2" key="1">
    <citation type="submission" date="2019-12" db="EMBL/GenBank/DDBJ databases">
        <title>Genome sequencing and annotation of Brassica cretica.</title>
        <authorList>
            <person name="Studholme D.J."/>
            <person name="Sarris P."/>
        </authorList>
    </citation>
    <scope>NUCLEOTIDE SEQUENCE</scope>
    <source>
        <strain evidence="2">PFS-109/04</strain>
        <tissue evidence="2">Leaf</tissue>
    </source>
</reference>
<evidence type="ECO:0000256" key="1">
    <source>
        <dbReference type="SAM" id="MobiDB-lite"/>
    </source>
</evidence>
<organism evidence="2 3">
    <name type="scientific">Brassica cretica</name>
    <name type="common">Mustard</name>
    <dbReference type="NCBI Taxonomy" id="69181"/>
    <lineage>
        <taxon>Eukaryota</taxon>
        <taxon>Viridiplantae</taxon>
        <taxon>Streptophyta</taxon>
        <taxon>Embryophyta</taxon>
        <taxon>Tracheophyta</taxon>
        <taxon>Spermatophyta</taxon>
        <taxon>Magnoliopsida</taxon>
        <taxon>eudicotyledons</taxon>
        <taxon>Gunneridae</taxon>
        <taxon>Pentapetalae</taxon>
        <taxon>rosids</taxon>
        <taxon>malvids</taxon>
        <taxon>Brassicales</taxon>
        <taxon>Brassicaceae</taxon>
        <taxon>Brassiceae</taxon>
        <taxon>Brassica</taxon>
    </lineage>
</organism>